<dbReference type="AlphaFoldDB" id="A0A3B3ZIB5"/>
<keyword evidence="2 3" id="KW-0175">Coiled coil</keyword>
<dbReference type="SUPFAM" id="SSF64593">
    <property type="entry name" value="Intermediate filament protein, coiled coil region"/>
    <property type="match status" value="1"/>
</dbReference>
<feature type="domain" description="IF rod" evidence="5">
    <location>
        <begin position="91"/>
        <end position="381"/>
    </location>
</feature>
<evidence type="ECO:0000259" key="5">
    <source>
        <dbReference type="PROSITE" id="PS51842"/>
    </source>
</evidence>
<feature type="coiled-coil region" evidence="3">
    <location>
        <begin position="279"/>
        <end position="366"/>
    </location>
</feature>
<dbReference type="PANTHER" id="PTHR23239">
    <property type="entry name" value="INTERMEDIATE FILAMENT"/>
    <property type="match status" value="1"/>
</dbReference>
<evidence type="ECO:0000256" key="3">
    <source>
        <dbReference type="SAM" id="Coils"/>
    </source>
</evidence>
<dbReference type="InterPro" id="IPR002957">
    <property type="entry name" value="Keratin_I"/>
</dbReference>
<feature type="coiled-coil region" evidence="3">
    <location>
        <begin position="142"/>
        <end position="197"/>
    </location>
</feature>
<evidence type="ECO:0000256" key="1">
    <source>
        <dbReference type="ARBA" id="ARBA00022754"/>
    </source>
</evidence>
<dbReference type="Ensembl" id="ENSPMGT00000004610.1">
    <property type="protein sequence ID" value="ENSPMGP00000004343.1"/>
    <property type="gene ID" value="ENSPMGG00000003676.1"/>
</dbReference>
<evidence type="ECO:0000313" key="7">
    <source>
        <dbReference type="Proteomes" id="UP000261520"/>
    </source>
</evidence>
<accession>A0A3B3ZIB5</accession>
<dbReference type="Proteomes" id="UP000261520">
    <property type="component" value="Unplaced"/>
</dbReference>
<dbReference type="Pfam" id="PF00038">
    <property type="entry name" value="Filament"/>
    <property type="match status" value="1"/>
</dbReference>
<feature type="coiled-coil region" evidence="3">
    <location>
        <begin position="86"/>
        <end position="116"/>
    </location>
</feature>
<dbReference type="GO" id="GO:0005882">
    <property type="term" value="C:intermediate filament"/>
    <property type="evidence" value="ECO:0007669"/>
    <property type="project" value="UniProtKB-KW"/>
</dbReference>
<feature type="region of interest" description="Disordered" evidence="4">
    <location>
        <begin position="1"/>
        <end position="21"/>
    </location>
</feature>
<reference evidence="6" key="2">
    <citation type="submission" date="2025-09" db="UniProtKB">
        <authorList>
            <consortium name="Ensembl"/>
        </authorList>
    </citation>
    <scope>IDENTIFICATION</scope>
</reference>
<protein>
    <recommendedName>
        <fullName evidence="5">IF rod domain-containing protein</fullName>
    </recommendedName>
</protein>
<evidence type="ECO:0000256" key="2">
    <source>
        <dbReference type="ARBA" id="ARBA00023054"/>
    </source>
</evidence>
<dbReference type="PRINTS" id="PR01248">
    <property type="entry name" value="TYPE1KERATIN"/>
</dbReference>
<reference evidence="6" key="1">
    <citation type="submission" date="2025-08" db="UniProtKB">
        <authorList>
            <consortium name="Ensembl"/>
        </authorList>
    </citation>
    <scope>IDENTIFICATION</scope>
</reference>
<dbReference type="Gene3D" id="1.20.5.1160">
    <property type="entry name" value="Vasodilator-stimulated phosphoprotein"/>
    <property type="match status" value="1"/>
</dbReference>
<keyword evidence="7" id="KW-1185">Reference proteome</keyword>
<dbReference type="Gene3D" id="1.20.5.500">
    <property type="entry name" value="Single helix bin"/>
    <property type="match status" value="1"/>
</dbReference>
<organism evidence="6 7">
    <name type="scientific">Periophthalmus magnuspinnatus</name>
    <dbReference type="NCBI Taxonomy" id="409849"/>
    <lineage>
        <taxon>Eukaryota</taxon>
        <taxon>Metazoa</taxon>
        <taxon>Chordata</taxon>
        <taxon>Craniata</taxon>
        <taxon>Vertebrata</taxon>
        <taxon>Euteleostomi</taxon>
        <taxon>Actinopterygii</taxon>
        <taxon>Neopterygii</taxon>
        <taxon>Teleostei</taxon>
        <taxon>Neoteleostei</taxon>
        <taxon>Acanthomorphata</taxon>
        <taxon>Gobiaria</taxon>
        <taxon>Gobiiformes</taxon>
        <taxon>Gobioidei</taxon>
        <taxon>Gobiidae</taxon>
        <taxon>Oxudercinae</taxon>
        <taxon>Periophthalmus</taxon>
    </lineage>
</organism>
<evidence type="ECO:0000313" key="6">
    <source>
        <dbReference type="Ensembl" id="ENSPMGP00000004343.1"/>
    </source>
</evidence>
<dbReference type="GO" id="GO:0005198">
    <property type="term" value="F:structural molecule activity"/>
    <property type="evidence" value="ECO:0007669"/>
    <property type="project" value="InterPro"/>
</dbReference>
<proteinExistence type="predicted"/>
<dbReference type="InterPro" id="IPR039008">
    <property type="entry name" value="IF_rod_dom"/>
</dbReference>
<keyword evidence="1" id="KW-0403">Intermediate filament</keyword>
<dbReference type="SMART" id="SM01391">
    <property type="entry name" value="Filament"/>
    <property type="match status" value="1"/>
</dbReference>
<sequence length="434" mass="48671">MPVPRRRASLLGHGSAERPVSAGTCAGRVTVSSHLGSGTGTRVTRRALGISSVFLQGTRSSAAPVIPKTGKDTCTPGLRSGLGWSLVDYRDKVQALERLNSELEQQIRAVLQQRAHSATSWEPLRAQWENVYRQVSEEILSNARLMLETENVQNKADDFKDRFDSERPWRQELEEEISALLKVSEEASQTREDLQRRSDDLWAELQQLQLSHQQDVRRLYTHELDQPDCTQTGLDQVLDHIRAHWERVCEESRVQSDAETKVRLPLVFSVALSPDQEQVEELKTEVQEAASKLQSLQAQTESLRALKRGLEASLGDARHWQEVELQNLGSVVSGLDSELNQVRAEAESQRRDLDTLLSNKQRLEQEVLLYHSLLKGEETRYQGLDQGLDQELDQGPDQGLDQSPDQEPVDGSQFPAASEREGGLLQLPPAAVSL</sequence>
<dbReference type="Gene3D" id="1.20.5.170">
    <property type="match status" value="1"/>
</dbReference>
<name>A0A3B3ZIB5_9GOBI</name>
<evidence type="ECO:0000256" key="4">
    <source>
        <dbReference type="SAM" id="MobiDB-lite"/>
    </source>
</evidence>
<dbReference type="PANTHER" id="PTHR23239:SF32">
    <property type="entry name" value="PHAKININ"/>
    <property type="match status" value="1"/>
</dbReference>
<feature type="region of interest" description="Disordered" evidence="4">
    <location>
        <begin position="388"/>
        <end position="434"/>
    </location>
</feature>
<dbReference type="GO" id="GO:0045109">
    <property type="term" value="P:intermediate filament organization"/>
    <property type="evidence" value="ECO:0007669"/>
    <property type="project" value="TreeGrafter"/>
</dbReference>
<dbReference type="PROSITE" id="PS51842">
    <property type="entry name" value="IF_ROD_2"/>
    <property type="match status" value="1"/>
</dbReference>